<dbReference type="SUPFAM" id="SSF51735">
    <property type="entry name" value="NAD(P)-binding Rossmann-fold domains"/>
    <property type="match status" value="1"/>
</dbReference>
<sequence length="255" mass="26563">MTELDGYVAVVTGGSRGIGAAITRAFTAAGATVIVHSRADSAAARTLTRELRSGPGRAVNVFADLAETEGPTQMWQEFDRVTADLGLPPELDVLVNNAGINARGTIDTLTPADFDRLIAVNQRAPFFVTQHALPRIRDGGRIINVSSGSARYASPHIVGYAMTKAAIENFTRSIAVEVGRRGITVNAVAPGVLDTDMNAAWLRHDIDQPPSAAQHTALGTLADPADIAAVIAFLASPAAGAITGCVIDATNGNRL</sequence>
<comment type="similarity">
    <text evidence="1">Belongs to the short-chain dehydrogenases/reductases (SDR) family.</text>
</comment>
<evidence type="ECO:0000256" key="1">
    <source>
        <dbReference type="ARBA" id="ARBA00006484"/>
    </source>
</evidence>
<keyword evidence="5" id="KW-1185">Reference proteome</keyword>
<dbReference type="InterPro" id="IPR002347">
    <property type="entry name" value="SDR_fam"/>
</dbReference>
<feature type="domain" description="Ketoreductase" evidence="3">
    <location>
        <begin position="7"/>
        <end position="195"/>
    </location>
</feature>
<evidence type="ECO:0000313" key="4">
    <source>
        <dbReference type="EMBL" id="MBJ8339433.1"/>
    </source>
</evidence>
<evidence type="ECO:0000313" key="5">
    <source>
        <dbReference type="Proteomes" id="UP000655868"/>
    </source>
</evidence>
<dbReference type="PANTHER" id="PTHR43639:SF1">
    <property type="entry name" value="SHORT-CHAIN DEHYDROGENASE_REDUCTASE FAMILY PROTEIN"/>
    <property type="match status" value="1"/>
</dbReference>
<evidence type="ECO:0000256" key="2">
    <source>
        <dbReference type="ARBA" id="ARBA00023002"/>
    </source>
</evidence>
<dbReference type="Gene3D" id="3.40.50.720">
    <property type="entry name" value="NAD(P)-binding Rossmann-like Domain"/>
    <property type="match status" value="1"/>
</dbReference>
<dbReference type="InterPro" id="IPR036291">
    <property type="entry name" value="NAD(P)-bd_dom_sf"/>
</dbReference>
<evidence type="ECO:0000259" key="3">
    <source>
        <dbReference type="SMART" id="SM00822"/>
    </source>
</evidence>
<dbReference type="PRINTS" id="PR00081">
    <property type="entry name" value="GDHRDH"/>
</dbReference>
<dbReference type="PRINTS" id="PR00080">
    <property type="entry name" value="SDRFAMILY"/>
</dbReference>
<accession>A0A934NQ96</accession>
<proteinExistence type="inferred from homology"/>
<dbReference type="Proteomes" id="UP000655868">
    <property type="component" value="Unassembled WGS sequence"/>
</dbReference>
<protein>
    <submittedName>
        <fullName evidence="4">SDR family oxidoreductase</fullName>
    </submittedName>
</protein>
<dbReference type="FunFam" id="3.40.50.720:FF:000084">
    <property type="entry name" value="Short-chain dehydrogenase reductase"/>
    <property type="match status" value="1"/>
</dbReference>
<dbReference type="RefSeq" id="WP_199704176.1">
    <property type="nucleotide sequence ID" value="NZ_JAEMNV010000003.1"/>
</dbReference>
<reference evidence="4" key="1">
    <citation type="submission" date="2020-12" db="EMBL/GenBank/DDBJ databases">
        <title>Antrihabitans popcorni sp. nov. and Antrihabitans auranticaus sp. nov., isolated from a larva cave.</title>
        <authorList>
            <person name="Lee S.D."/>
            <person name="Kim I.S."/>
        </authorList>
    </citation>
    <scope>NUCLEOTIDE SEQUENCE</scope>
    <source>
        <strain evidence="4">YC3-6</strain>
    </source>
</reference>
<dbReference type="AlphaFoldDB" id="A0A934NQ96"/>
<dbReference type="InterPro" id="IPR057326">
    <property type="entry name" value="KR_dom"/>
</dbReference>
<comment type="caution">
    <text evidence="4">The sequence shown here is derived from an EMBL/GenBank/DDBJ whole genome shotgun (WGS) entry which is preliminary data.</text>
</comment>
<name>A0A934NQ96_9NOCA</name>
<dbReference type="PROSITE" id="PS00061">
    <property type="entry name" value="ADH_SHORT"/>
    <property type="match status" value="1"/>
</dbReference>
<organism evidence="4 5">
    <name type="scientific">Antrihabitans stalagmiti</name>
    <dbReference type="NCBI Taxonomy" id="2799499"/>
    <lineage>
        <taxon>Bacteria</taxon>
        <taxon>Bacillati</taxon>
        <taxon>Actinomycetota</taxon>
        <taxon>Actinomycetes</taxon>
        <taxon>Mycobacteriales</taxon>
        <taxon>Nocardiaceae</taxon>
        <taxon>Antrihabitans</taxon>
    </lineage>
</organism>
<gene>
    <name evidence="4" type="ORF">JGU71_11095</name>
</gene>
<dbReference type="EMBL" id="JAEMNV010000003">
    <property type="protein sequence ID" value="MBJ8339433.1"/>
    <property type="molecule type" value="Genomic_DNA"/>
</dbReference>
<dbReference type="PANTHER" id="PTHR43639">
    <property type="entry name" value="OXIDOREDUCTASE, SHORT-CHAIN DEHYDROGENASE/REDUCTASE FAMILY (AFU_ORTHOLOGUE AFUA_5G02870)"/>
    <property type="match status" value="1"/>
</dbReference>
<dbReference type="Pfam" id="PF13561">
    <property type="entry name" value="adh_short_C2"/>
    <property type="match status" value="1"/>
</dbReference>
<dbReference type="SMART" id="SM00822">
    <property type="entry name" value="PKS_KR"/>
    <property type="match status" value="1"/>
</dbReference>
<dbReference type="InterPro" id="IPR020904">
    <property type="entry name" value="Sc_DH/Rdtase_CS"/>
</dbReference>
<keyword evidence="2" id="KW-0560">Oxidoreductase</keyword>
<dbReference type="GO" id="GO:0016491">
    <property type="term" value="F:oxidoreductase activity"/>
    <property type="evidence" value="ECO:0007669"/>
    <property type="project" value="UniProtKB-KW"/>
</dbReference>